<reference evidence="3 4" key="1">
    <citation type="submission" date="2022-06" db="EMBL/GenBank/DDBJ databases">
        <title>Genomic Encyclopedia of Type Strains, Phase I: the one thousand microbial genomes (KMG-I) project.</title>
        <authorList>
            <person name="Kyrpides N."/>
        </authorList>
    </citation>
    <scope>NUCLEOTIDE SEQUENCE [LARGE SCALE GENOMIC DNA]</scope>
    <source>
        <strain evidence="3 4">DSM 43889</strain>
    </source>
</reference>
<comment type="caution">
    <text evidence="3">The sequence shown here is derived from an EMBL/GenBank/DDBJ whole genome shotgun (WGS) entry which is preliminary data.</text>
</comment>
<evidence type="ECO:0008006" key="5">
    <source>
        <dbReference type="Google" id="ProtNLM"/>
    </source>
</evidence>
<name>A0ABT1JBW4_ACTCY</name>
<keyword evidence="2" id="KW-0472">Membrane</keyword>
<feature type="compositionally biased region" description="Basic residues" evidence="1">
    <location>
        <begin position="13"/>
        <end position="23"/>
    </location>
</feature>
<gene>
    <name evidence="3" type="ORF">G443_000249</name>
</gene>
<organism evidence="3 4">
    <name type="scientific">Actinoalloteichus caeruleus DSM 43889</name>
    <dbReference type="NCBI Taxonomy" id="1120930"/>
    <lineage>
        <taxon>Bacteria</taxon>
        <taxon>Bacillati</taxon>
        <taxon>Actinomycetota</taxon>
        <taxon>Actinomycetes</taxon>
        <taxon>Pseudonocardiales</taxon>
        <taxon>Pseudonocardiaceae</taxon>
        <taxon>Actinoalloteichus</taxon>
        <taxon>Actinoalloteichus cyanogriseus</taxon>
    </lineage>
</organism>
<feature type="region of interest" description="Disordered" evidence="1">
    <location>
        <begin position="1"/>
        <end position="26"/>
    </location>
</feature>
<evidence type="ECO:0000256" key="2">
    <source>
        <dbReference type="SAM" id="Phobius"/>
    </source>
</evidence>
<feature type="transmembrane region" description="Helical" evidence="2">
    <location>
        <begin position="237"/>
        <end position="258"/>
    </location>
</feature>
<keyword evidence="2" id="KW-0812">Transmembrane</keyword>
<feature type="transmembrane region" description="Helical" evidence="2">
    <location>
        <begin position="36"/>
        <end position="58"/>
    </location>
</feature>
<evidence type="ECO:0000313" key="3">
    <source>
        <dbReference type="EMBL" id="MCP2329979.1"/>
    </source>
</evidence>
<keyword evidence="4" id="KW-1185">Reference proteome</keyword>
<dbReference type="Proteomes" id="UP000791080">
    <property type="component" value="Unassembled WGS sequence"/>
</dbReference>
<evidence type="ECO:0000313" key="4">
    <source>
        <dbReference type="Proteomes" id="UP000791080"/>
    </source>
</evidence>
<dbReference type="EMBL" id="AUBJ02000001">
    <property type="protein sequence ID" value="MCP2329979.1"/>
    <property type="molecule type" value="Genomic_DNA"/>
</dbReference>
<proteinExistence type="predicted"/>
<protein>
    <recommendedName>
        <fullName evidence="5">Secreted protein</fullName>
    </recommendedName>
</protein>
<keyword evidence="2" id="KW-1133">Transmembrane helix</keyword>
<dbReference type="RefSeq" id="WP_051313941.1">
    <property type="nucleotide sequence ID" value="NZ_AUBJ02000001.1"/>
</dbReference>
<accession>A0ABT1JBW4</accession>
<sequence>MTGPATPVTSPRPARRLRRRRSRGAFSGWHTTPGRLSLIAVGLVVASVLAGLVGAIGAHRKAVALDELVTRSEPLSVAAQDLYAALSDADATAATSFLTGGTEPAEVRDRYSLNIARAAAALTRAAHGVDAAGADAAPVTRLAAQLPIYAGLVETARANHRQGNPVGAAYLRLASGGLMQQDMLPEARELYQGESAAVSADRERAAAPPVAEVTSGLVLLAGLVGAQLYLHRRTRRVFNIGLVGATLAAVAWLGWLVLSHLSVAGHLEDSRVHGSDQVNVLASARIAALEARTGETLVLVAQGTGQEYEEDFDTAFAHLLGEDGNSGLLGRAREMATDDRVRHSVEEATRAARSWLRGYGVARDHDRRGEYDEAVAVTVGHGTTSGDGTGGTGADFGSVERGLHDAVEVTRDEFAVRAAQAQSLLPGQVPAALVLAALVATGSAVGIGQRVREYR</sequence>
<evidence type="ECO:0000256" key="1">
    <source>
        <dbReference type="SAM" id="MobiDB-lite"/>
    </source>
</evidence>